<comment type="caution">
    <text evidence="3">The sequence shown here is derived from an EMBL/GenBank/DDBJ whole genome shotgun (WGS) entry which is preliminary data.</text>
</comment>
<gene>
    <name evidence="3" type="ORF">A3J56_00545</name>
</gene>
<dbReference type="InterPro" id="IPR029044">
    <property type="entry name" value="Nucleotide-diphossugar_trans"/>
</dbReference>
<evidence type="ECO:0000313" key="3">
    <source>
        <dbReference type="EMBL" id="OGF73617.1"/>
    </source>
</evidence>
<feature type="transmembrane region" description="Helical" evidence="1">
    <location>
        <begin position="34"/>
        <end position="67"/>
    </location>
</feature>
<dbReference type="Gene3D" id="3.90.550.10">
    <property type="entry name" value="Spore Coat Polysaccharide Biosynthesis Protein SpsA, Chain A"/>
    <property type="match status" value="1"/>
</dbReference>
<feature type="domain" description="Glycosyltransferase 2-like" evidence="2">
    <location>
        <begin position="216"/>
        <end position="412"/>
    </location>
</feature>
<accession>A0A1F5WDD9</accession>
<dbReference type="Pfam" id="PF13632">
    <property type="entry name" value="Glyco_trans_2_3"/>
    <property type="match status" value="1"/>
</dbReference>
<protein>
    <recommendedName>
        <fullName evidence="2">Glycosyltransferase 2-like domain-containing protein</fullName>
    </recommendedName>
</protein>
<reference evidence="3 4" key="1">
    <citation type="journal article" date="2016" name="Nat. Commun.">
        <title>Thousands of microbial genomes shed light on interconnected biogeochemical processes in an aquifer system.</title>
        <authorList>
            <person name="Anantharaman K."/>
            <person name="Brown C.T."/>
            <person name="Hug L.A."/>
            <person name="Sharon I."/>
            <person name="Castelle C.J."/>
            <person name="Probst A.J."/>
            <person name="Thomas B.C."/>
            <person name="Singh A."/>
            <person name="Wilkins M.J."/>
            <person name="Karaoz U."/>
            <person name="Brodie E.L."/>
            <person name="Williams K.H."/>
            <person name="Hubbard S.S."/>
            <person name="Banfield J.F."/>
        </authorList>
    </citation>
    <scope>NUCLEOTIDE SEQUENCE [LARGE SCALE GENOMIC DNA]</scope>
</reference>
<dbReference type="PANTHER" id="PTHR36851">
    <property type="entry name" value="UNNAMED PRODUCT"/>
    <property type="match status" value="1"/>
</dbReference>
<proteinExistence type="predicted"/>
<feature type="transmembrane region" description="Helical" evidence="1">
    <location>
        <begin position="429"/>
        <end position="453"/>
    </location>
</feature>
<sequence length="518" mass="59861">MNFSQKPYLRIARAPDVTGRDYILYRALEMMPGALSWATLGGMVIVSYAAPVVAAFFIIVFDIYWLVKTVFLSFHLRANVARMRSHLDTDWPALLGRMRWEHVYQLVLLPMSKESYAVVRDSVAALAACSWPKDRMIVVLSYEERFGEHGQEIARRIQEEFQSTFPHLYITEHPMGLPGETPGKGSNESWAADRVRTTFIDPIGISYKDIIVSSFDIDTRIPAQYFEVVAWHFLTARDPHNASYQPIPIYNNNIWGASALSRVIATSGTFWQMMQQERPERLTTFSSHSMSFKTLIDLGYWQKNMVSEDSRIFWNALLYYDGRYASIPLSYPVYMDANVGESFWKTVKNVYRQQRRWAWGAENFPYVAFGFLKNKHIPRRAKFYYVFNMLEGYWSWATNALLIFALGWLPLMLGGREFNEMILAYNLPYVTRTIMTFAMVGLVTSAIVSLKLLPPRPPGYPRRRFVAMALQWILVPFTIIIFGAIPALDAQTRLMLGKYMGFWITPKRRGNPESARKT</sequence>
<organism evidence="3 4">
    <name type="scientific">Candidatus Giovannonibacteria bacterium RIFCSPHIGHO2_02_FULL_46_20</name>
    <dbReference type="NCBI Taxonomy" id="1798338"/>
    <lineage>
        <taxon>Bacteria</taxon>
        <taxon>Candidatus Giovannoniibacteriota</taxon>
    </lineage>
</organism>
<evidence type="ECO:0000259" key="2">
    <source>
        <dbReference type="Pfam" id="PF13632"/>
    </source>
</evidence>
<feature type="transmembrane region" description="Helical" evidence="1">
    <location>
        <begin position="465"/>
        <end position="488"/>
    </location>
</feature>
<dbReference type="PANTHER" id="PTHR36851:SF1">
    <property type="entry name" value="GLYCO_TRANS_2-LIKE DOMAIN-CONTAINING PROTEIN"/>
    <property type="match status" value="1"/>
</dbReference>
<dbReference type="EMBL" id="MFHQ01000039">
    <property type="protein sequence ID" value="OGF73617.1"/>
    <property type="molecule type" value="Genomic_DNA"/>
</dbReference>
<name>A0A1F5WDD9_9BACT</name>
<dbReference type="AlphaFoldDB" id="A0A1F5WDD9"/>
<dbReference type="Proteomes" id="UP000178406">
    <property type="component" value="Unassembled WGS sequence"/>
</dbReference>
<dbReference type="STRING" id="1798338.A3J56_00545"/>
<dbReference type="SUPFAM" id="SSF53448">
    <property type="entry name" value="Nucleotide-diphospho-sugar transferases"/>
    <property type="match status" value="1"/>
</dbReference>
<evidence type="ECO:0000313" key="4">
    <source>
        <dbReference type="Proteomes" id="UP000178406"/>
    </source>
</evidence>
<evidence type="ECO:0000256" key="1">
    <source>
        <dbReference type="SAM" id="Phobius"/>
    </source>
</evidence>
<keyword evidence="1" id="KW-0812">Transmembrane</keyword>
<keyword evidence="1" id="KW-0472">Membrane</keyword>
<dbReference type="InterPro" id="IPR001173">
    <property type="entry name" value="Glyco_trans_2-like"/>
</dbReference>
<keyword evidence="1" id="KW-1133">Transmembrane helix</keyword>
<feature type="transmembrane region" description="Helical" evidence="1">
    <location>
        <begin position="383"/>
        <end position="409"/>
    </location>
</feature>